<dbReference type="InterPro" id="IPR025459">
    <property type="entry name" value="DUF4279"/>
</dbReference>
<evidence type="ECO:0000313" key="1">
    <source>
        <dbReference type="EMBL" id="KAB2929367.1"/>
    </source>
</evidence>
<comment type="caution">
    <text evidence="1">The sequence shown here is derived from an EMBL/GenBank/DDBJ whole genome shotgun (WGS) entry which is preliminary data.</text>
</comment>
<sequence length="132" mass="14992">MTSKRFLSRVSLKLHDYTTEAAKVHEYLGLEPTKVWKKGDRVSERAINTQISSGSKFDFPIEENNVAITIERNILPLASALQELRRLDRSIYMEIGIVVYKRDGEGTPAVFFPADMLRVLADVPIDLDIDII</sequence>
<evidence type="ECO:0000313" key="2">
    <source>
        <dbReference type="Proteomes" id="UP000460298"/>
    </source>
</evidence>
<accession>A0A833GXS4</accession>
<proteinExistence type="predicted"/>
<dbReference type="Pfam" id="PF14106">
    <property type="entry name" value="DUF4279"/>
    <property type="match status" value="1"/>
</dbReference>
<dbReference type="AlphaFoldDB" id="A0A833GXS4"/>
<dbReference type="EMBL" id="WBUI01000032">
    <property type="protein sequence ID" value="KAB2929367.1"/>
    <property type="molecule type" value="Genomic_DNA"/>
</dbReference>
<name>A0A833GXS4_9LEPT</name>
<protein>
    <submittedName>
        <fullName evidence="1">DUF4279 domain-containing protein</fullName>
    </submittedName>
</protein>
<dbReference type="Proteomes" id="UP000460298">
    <property type="component" value="Unassembled WGS sequence"/>
</dbReference>
<organism evidence="1 2">
    <name type="scientific">Leptonema illini</name>
    <dbReference type="NCBI Taxonomy" id="183"/>
    <lineage>
        <taxon>Bacteria</taxon>
        <taxon>Pseudomonadati</taxon>
        <taxon>Spirochaetota</taxon>
        <taxon>Spirochaetia</taxon>
        <taxon>Leptospirales</taxon>
        <taxon>Leptospiraceae</taxon>
        <taxon>Leptonema</taxon>
    </lineage>
</organism>
<gene>
    <name evidence="1" type="ORF">F9K24_20040</name>
</gene>
<reference evidence="1 2" key="1">
    <citation type="submission" date="2019-10" db="EMBL/GenBank/DDBJ databases">
        <title>Extracellular Electron Transfer in a Candidatus Methanoperedens spp. Enrichment Culture.</title>
        <authorList>
            <person name="Berger S."/>
            <person name="Rangel Shaw D."/>
            <person name="Berben T."/>
            <person name="In 'T Zandt M."/>
            <person name="Frank J."/>
            <person name="Reimann J."/>
            <person name="Jetten M.S.M."/>
            <person name="Welte C.U."/>
        </authorList>
    </citation>
    <scope>NUCLEOTIDE SEQUENCE [LARGE SCALE GENOMIC DNA]</scope>
    <source>
        <strain evidence="1">SB12</strain>
    </source>
</reference>